<dbReference type="RefSeq" id="WP_354599433.1">
    <property type="nucleotide sequence ID" value="NZ_JBEWZI010000002.1"/>
</dbReference>
<feature type="chain" id="PRO_5045295825" evidence="1">
    <location>
        <begin position="23"/>
        <end position="93"/>
    </location>
</feature>
<evidence type="ECO:0000313" key="2">
    <source>
        <dbReference type="EMBL" id="MET7012970.1"/>
    </source>
</evidence>
<comment type="caution">
    <text evidence="2">The sequence shown here is derived from an EMBL/GenBank/DDBJ whole genome shotgun (WGS) entry which is preliminary data.</text>
</comment>
<proteinExistence type="predicted"/>
<evidence type="ECO:0000313" key="3">
    <source>
        <dbReference type="Proteomes" id="UP001549691"/>
    </source>
</evidence>
<sequence>MKYFSRFILFLFCVLPLQAVFADEDYLIRAPEMIGFSPSIQIDQKGSSCDWIKLMFPHFLTLAEHGEVVIPASDPRATPYTLSIDFLSAEFEG</sequence>
<keyword evidence="1" id="KW-0732">Signal</keyword>
<evidence type="ECO:0000256" key="1">
    <source>
        <dbReference type="SAM" id="SignalP"/>
    </source>
</evidence>
<dbReference type="EMBL" id="JBEWZI010000002">
    <property type="protein sequence ID" value="MET7012970.1"/>
    <property type="molecule type" value="Genomic_DNA"/>
</dbReference>
<name>A0ABV2TGC2_9RHOO</name>
<protein>
    <submittedName>
        <fullName evidence="2">Uncharacterized protein</fullName>
    </submittedName>
</protein>
<accession>A0ABV2TGC2</accession>
<gene>
    <name evidence="2" type="ORF">ABXR19_02135</name>
</gene>
<keyword evidence="3" id="KW-1185">Reference proteome</keyword>
<feature type="signal peptide" evidence="1">
    <location>
        <begin position="1"/>
        <end position="22"/>
    </location>
</feature>
<organism evidence="2 3">
    <name type="scientific">Uliginosibacterium flavum</name>
    <dbReference type="NCBI Taxonomy" id="1396831"/>
    <lineage>
        <taxon>Bacteria</taxon>
        <taxon>Pseudomonadati</taxon>
        <taxon>Pseudomonadota</taxon>
        <taxon>Betaproteobacteria</taxon>
        <taxon>Rhodocyclales</taxon>
        <taxon>Zoogloeaceae</taxon>
        <taxon>Uliginosibacterium</taxon>
    </lineage>
</organism>
<reference evidence="2 3" key="1">
    <citation type="submission" date="2024-07" db="EMBL/GenBank/DDBJ databases">
        <title>Uliginosibacterium flavum JJ3220;KACC:17644.</title>
        <authorList>
            <person name="Kim M.K."/>
        </authorList>
    </citation>
    <scope>NUCLEOTIDE SEQUENCE [LARGE SCALE GENOMIC DNA]</scope>
    <source>
        <strain evidence="2 3">KACC:17644</strain>
    </source>
</reference>
<dbReference type="Proteomes" id="UP001549691">
    <property type="component" value="Unassembled WGS sequence"/>
</dbReference>